<evidence type="ECO:0000313" key="3">
    <source>
        <dbReference type="Proteomes" id="UP000184315"/>
    </source>
</evidence>
<evidence type="ECO:0000256" key="1">
    <source>
        <dbReference type="SAM" id="Phobius"/>
    </source>
</evidence>
<evidence type="ECO:0008006" key="4">
    <source>
        <dbReference type="Google" id="ProtNLM"/>
    </source>
</evidence>
<feature type="transmembrane region" description="Helical" evidence="1">
    <location>
        <begin position="234"/>
        <end position="253"/>
    </location>
</feature>
<feature type="transmembrane region" description="Helical" evidence="1">
    <location>
        <begin position="130"/>
        <end position="146"/>
    </location>
</feature>
<dbReference type="GO" id="GO:0005886">
    <property type="term" value="C:plasma membrane"/>
    <property type="evidence" value="ECO:0007669"/>
    <property type="project" value="UniProtKB-SubCell"/>
</dbReference>
<reference evidence="3" key="1">
    <citation type="submission" date="2015-10" db="EMBL/GenBank/DDBJ databases">
        <authorList>
            <person name="Regsiter A."/>
            <person name="william w."/>
        </authorList>
    </citation>
    <scope>NUCLEOTIDE SEQUENCE [LARGE SCALE GENOMIC DNA]</scope>
</reference>
<dbReference type="GO" id="GO:0140359">
    <property type="term" value="F:ABC-type transporter activity"/>
    <property type="evidence" value="ECO:0007669"/>
    <property type="project" value="InterPro"/>
</dbReference>
<keyword evidence="1" id="KW-0812">Transmembrane</keyword>
<dbReference type="PANTHER" id="PTHR43471">
    <property type="entry name" value="ABC TRANSPORTER PERMEASE"/>
    <property type="match status" value="1"/>
</dbReference>
<feature type="transmembrane region" description="Helical" evidence="1">
    <location>
        <begin position="52"/>
        <end position="76"/>
    </location>
</feature>
<dbReference type="Proteomes" id="UP000184315">
    <property type="component" value="Unassembled WGS sequence"/>
</dbReference>
<dbReference type="AlphaFoldDB" id="A0A1J1LEX4"/>
<feature type="transmembrane region" description="Helical" evidence="1">
    <location>
        <begin position="21"/>
        <end position="40"/>
    </location>
</feature>
<protein>
    <recommendedName>
        <fullName evidence="4">ABC transporter permease</fullName>
    </recommendedName>
</protein>
<proteinExistence type="predicted"/>
<name>A0A1J1LEX4_9CYAN</name>
<keyword evidence="3" id="KW-1185">Reference proteome</keyword>
<dbReference type="RefSeq" id="WP_072717557.1">
    <property type="nucleotide sequence ID" value="NZ_LN889782.1"/>
</dbReference>
<organism evidence="2 3">
    <name type="scientific">Planktothrix tepida PCC 9214</name>
    <dbReference type="NCBI Taxonomy" id="671072"/>
    <lineage>
        <taxon>Bacteria</taxon>
        <taxon>Bacillati</taxon>
        <taxon>Cyanobacteriota</taxon>
        <taxon>Cyanophyceae</taxon>
        <taxon>Oscillatoriophycideae</taxon>
        <taxon>Oscillatoriales</taxon>
        <taxon>Microcoleaceae</taxon>
        <taxon>Planktothrix</taxon>
    </lineage>
</organism>
<dbReference type="OrthoDB" id="468402at2"/>
<sequence>MNLKRILTISSNVFLEVVRDRILYIIGVFALLLMASVRLLPEVSAGLENKIILDFGIAMISFLSLLITVFVSANLINKEIEKRTVYLLVSKPVSRAELIIGKHLGISAFIAILVLAMTLLYFGILSFNKISYPFTSLTITVVFLWLKLSLIAAVGILLGVFTSSLLASLLTFGVYIMGSLSRDLLALGKLSQNPALEQIMSGLYIILPDLARLDLKNEAVYGYLPASSVLISNTVYAILYMTLLLSLSIVIFWRREF</sequence>
<accession>A0A1J1LEX4</accession>
<dbReference type="Pfam" id="PF12679">
    <property type="entry name" value="ABC2_membrane_2"/>
    <property type="match status" value="1"/>
</dbReference>
<evidence type="ECO:0000313" key="2">
    <source>
        <dbReference type="EMBL" id="CUR30546.1"/>
    </source>
</evidence>
<gene>
    <name evidence="2" type="ORF">PL9214290136</name>
</gene>
<dbReference type="EMBL" id="CZDF01000132">
    <property type="protein sequence ID" value="CUR30546.1"/>
    <property type="molecule type" value="Genomic_DNA"/>
</dbReference>
<dbReference type="PANTHER" id="PTHR43471:SF10">
    <property type="entry name" value="SLL1107 PROTEIN"/>
    <property type="match status" value="1"/>
</dbReference>
<keyword evidence="1" id="KW-1133">Transmembrane helix</keyword>
<keyword evidence="1" id="KW-0472">Membrane</keyword>
<dbReference type="STRING" id="671072.PL9214290136"/>
<feature type="transmembrane region" description="Helical" evidence="1">
    <location>
        <begin position="104"/>
        <end position="124"/>
    </location>
</feature>
<feature type="transmembrane region" description="Helical" evidence="1">
    <location>
        <begin position="153"/>
        <end position="177"/>
    </location>
</feature>